<feature type="region of interest" description="Disordered" evidence="1">
    <location>
        <begin position="350"/>
        <end position="392"/>
    </location>
</feature>
<proteinExistence type="predicted"/>
<dbReference type="Proteomes" id="UP000185687">
    <property type="component" value="Unassembled WGS sequence"/>
</dbReference>
<feature type="compositionally biased region" description="Basic and acidic residues" evidence="1">
    <location>
        <begin position="365"/>
        <end position="382"/>
    </location>
</feature>
<evidence type="ECO:0000313" key="2">
    <source>
        <dbReference type="EMBL" id="SIR38096.1"/>
    </source>
</evidence>
<dbReference type="AlphaFoldDB" id="A0A1N7AGB8"/>
<organism evidence="2 3">
    <name type="scientific">Natronorubrum daqingense</name>
    <dbReference type="NCBI Taxonomy" id="588898"/>
    <lineage>
        <taxon>Archaea</taxon>
        <taxon>Methanobacteriati</taxon>
        <taxon>Methanobacteriota</taxon>
        <taxon>Stenosarchaea group</taxon>
        <taxon>Halobacteria</taxon>
        <taxon>Halobacteriales</taxon>
        <taxon>Natrialbaceae</taxon>
        <taxon>Natronorubrum</taxon>
    </lineage>
</organism>
<dbReference type="InterPro" id="IPR043901">
    <property type="entry name" value="DUF5787"/>
</dbReference>
<dbReference type="STRING" id="588898.BB347_16010"/>
<dbReference type="Pfam" id="PF19100">
    <property type="entry name" value="DUF5787"/>
    <property type="match status" value="1"/>
</dbReference>
<evidence type="ECO:0000313" key="3">
    <source>
        <dbReference type="Proteomes" id="UP000185687"/>
    </source>
</evidence>
<name>A0A1N7AGB8_9EURY</name>
<accession>A0A1N7AGB8</accession>
<sequence length="392" mass="43864">MCFVAQNTRLADFTKSAGRHYPYRFSRVARSDSPCSSSARFFPLAPLRTGVSEFAFELELCAHLETRREGVLARQLGTSVANPGGRILDVVCVEPGPEFEDRIALSSATIPDAAIEADVGTGRARYWKDAFDCHPERAERALERACDVGFFERERRNGREYVRQVARYPDWYNRLVGIENKPDLGRPGDLEAQLRTDVSLALVDEIILATESYVTRAHLNRIPEEVGVWRVHREESVHADEVAADETTVDGSTLEVEVLREPDQLPVSEPGIEPLEFFPGRTDIAVVDPEAKARQRRRVAERAYGKGWRTFDIPECGSCELDAAGDLTLPRCAWNGRLVDANTECGPSCPGYDPETDSLPTVDLEAERDRRTPWEANPDGKRRQQSGLDQFG</sequence>
<evidence type="ECO:0000256" key="1">
    <source>
        <dbReference type="SAM" id="MobiDB-lite"/>
    </source>
</evidence>
<keyword evidence="3" id="KW-1185">Reference proteome</keyword>
<gene>
    <name evidence="2" type="ORF">SAMN05421809_1158</name>
</gene>
<dbReference type="EMBL" id="FTNP01000001">
    <property type="protein sequence ID" value="SIR38096.1"/>
    <property type="molecule type" value="Genomic_DNA"/>
</dbReference>
<protein>
    <submittedName>
        <fullName evidence="2">Uncharacterized protein</fullName>
    </submittedName>
</protein>
<reference evidence="2 3" key="1">
    <citation type="submission" date="2017-01" db="EMBL/GenBank/DDBJ databases">
        <authorList>
            <person name="Mah S.A."/>
            <person name="Swanson W.J."/>
            <person name="Moy G.W."/>
            <person name="Vacquier V.D."/>
        </authorList>
    </citation>
    <scope>NUCLEOTIDE SEQUENCE [LARGE SCALE GENOMIC DNA]</scope>
    <source>
        <strain evidence="2 3">CGMCC 1.8909</strain>
    </source>
</reference>